<dbReference type="EMBL" id="MK072212">
    <property type="protein sequence ID" value="AYV80177.1"/>
    <property type="molecule type" value="Genomic_DNA"/>
</dbReference>
<gene>
    <name evidence="2" type="ORF">Gaeavirus14_7</name>
</gene>
<proteinExistence type="predicted"/>
<evidence type="ECO:0008006" key="3">
    <source>
        <dbReference type="Google" id="ProtNLM"/>
    </source>
</evidence>
<dbReference type="PANTHER" id="PTHR32134">
    <property type="entry name" value="FNIP REPEAT-CONTAINING PROTEIN"/>
    <property type="match status" value="1"/>
</dbReference>
<accession>A0A3G4ZZ34</accession>
<protein>
    <recommendedName>
        <fullName evidence="3">FNIP repeat-containing protein</fullName>
    </recommendedName>
</protein>
<evidence type="ECO:0000313" key="2">
    <source>
        <dbReference type="EMBL" id="AYV80177.1"/>
    </source>
</evidence>
<reference evidence="2" key="1">
    <citation type="submission" date="2018-10" db="EMBL/GenBank/DDBJ databases">
        <title>Hidden diversity of soil giant viruses.</title>
        <authorList>
            <person name="Schulz F."/>
            <person name="Alteio L."/>
            <person name="Goudeau D."/>
            <person name="Ryan E.M."/>
            <person name="Malmstrom R.R."/>
            <person name="Blanchard J."/>
            <person name="Woyke T."/>
        </authorList>
    </citation>
    <scope>NUCLEOTIDE SEQUENCE</scope>
    <source>
        <strain evidence="2">GAV1</strain>
    </source>
</reference>
<dbReference type="InterPro" id="IPR032675">
    <property type="entry name" value="LRR_dom_sf"/>
</dbReference>
<dbReference type="InterPro" id="IPR051251">
    <property type="entry name" value="STK_FNIP-Repeat"/>
</dbReference>
<evidence type="ECO:0000256" key="1">
    <source>
        <dbReference type="ARBA" id="ARBA00022737"/>
    </source>
</evidence>
<keyword evidence="1" id="KW-0677">Repeat</keyword>
<name>A0A3G4ZZ34_9VIRU</name>
<dbReference type="Gene3D" id="3.80.10.10">
    <property type="entry name" value="Ribonuclease Inhibitor"/>
    <property type="match status" value="1"/>
</dbReference>
<dbReference type="PANTHER" id="PTHR32134:SF92">
    <property type="entry name" value="FNIP REPEAT-CONTAINING PROTEIN"/>
    <property type="match status" value="1"/>
</dbReference>
<organism evidence="2">
    <name type="scientific">Gaeavirus sp</name>
    <dbReference type="NCBI Taxonomy" id="2487767"/>
    <lineage>
        <taxon>Viruses</taxon>
        <taxon>Varidnaviria</taxon>
        <taxon>Bamfordvirae</taxon>
        <taxon>Nucleocytoviricota</taxon>
        <taxon>Megaviricetes</taxon>
        <taxon>Imitervirales</taxon>
        <taxon>Mimiviridae</taxon>
        <taxon>Klosneuvirinae</taxon>
    </lineage>
</organism>
<sequence length="327" mass="37129">MTSLEKTEKITFDISLLNIIDDIAKDLISSCHEISSDIIKVMIIESIVPPSKCTLQKVSTHTIILFNNTDTIDYAKYIFSSNIEEIFIQSKIDCSMVDFTCFTNLRVFHCNNSGSKNVYNLKLPDTLDTLHINTSESIIGITFPAKLHKLYLTEAYRCLLTGISFPTELEFIHFGFTYSLIGVILPESLTEIIVDCEVMRTIHEVILPASLTTIRFYSRYYFGFKVTIPSNFTCIETCYHTLCNKYVTFPPSLQKLKLIDSAESLDDLPNSIEELAIIDVRENVTNLPTSLKRIIVRHMNAKDIITKFTKLPYGCTVENASGDIIIR</sequence>